<evidence type="ECO:0000313" key="2">
    <source>
        <dbReference type="Proteomes" id="UP000821865"/>
    </source>
</evidence>
<evidence type="ECO:0000313" key="1">
    <source>
        <dbReference type="EMBL" id="KAH7953980.1"/>
    </source>
</evidence>
<sequence>MTARTITSAALLLLFAAHFALCMKPRKEDLEACTKEATESSSVSEEDKTKALEIFHQARREMHRMFREKKEEELREMKKKDFVSEKVQASEDIKDKEAAVKFVKAFSHCLMGQSISWERIRCQKAKDANKDRLSDEDLKKLMIAAKQVKMDSEGKIADEELEKKLAEVLDSEEKRKAAMEVHKALNECMTEWKAKKAARTEAAQE</sequence>
<name>A0ACB8CXM9_DERSI</name>
<reference evidence="1" key="1">
    <citation type="submission" date="2020-05" db="EMBL/GenBank/DDBJ databases">
        <title>Large-scale comparative analyses of tick genomes elucidate their genetic diversity and vector capacities.</title>
        <authorList>
            <person name="Jia N."/>
            <person name="Wang J."/>
            <person name="Shi W."/>
            <person name="Du L."/>
            <person name="Sun Y."/>
            <person name="Zhan W."/>
            <person name="Jiang J."/>
            <person name="Wang Q."/>
            <person name="Zhang B."/>
            <person name="Ji P."/>
            <person name="Sakyi L.B."/>
            <person name="Cui X."/>
            <person name="Yuan T."/>
            <person name="Jiang B."/>
            <person name="Yang W."/>
            <person name="Lam T.T.-Y."/>
            <person name="Chang Q."/>
            <person name="Ding S."/>
            <person name="Wang X."/>
            <person name="Zhu J."/>
            <person name="Ruan X."/>
            <person name="Zhao L."/>
            <person name="Wei J."/>
            <person name="Que T."/>
            <person name="Du C."/>
            <person name="Cheng J."/>
            <person name="Dai P."/>
            <person name="Han X."/>
            <person name="Huang E."/>
            <person name="Gao Y."/>
            <person name="Liu J."/>
            <person name="Shao H."/>
            <person name="Ye R."/>
            <person name="Li L."/>
            <person name="Wei W."/>
            <person name="Wang X."/>
            <person name="Wang C."/>
            <person name="Yang T."/>
            <person name="Huo Q."/>
            <person name="Li W."/>
            <person name="Guo W."/>
            <person name="Chen H."/>
            <person name="Zhou L."/>
            <person name="Ni X."/>
            <person name="Tian J."/>
            <person name="Zhou Y."/>
            <person name="Sheng Y."/>
            <person name="Liu T."/>
            <person name="Pan Y."/>
            <person name="Xia L."/>
            <person name="Li J."/>
            <person name="Zhao F."/>
            <person name="Cao W."/>
        </authorList>
    </citation>
    <scope>NUCLEOTIDE SEQUENCE</scope>
    <source>
        <strain evidence="1">Dsil-2018</strain>
    </source>
</reference>
<dbReference type="EMBL" id="CM023473">
    <property type="protein sequence ID" value="KAH7953980.1"/>
    <property type="molecule type" value="Genomic_DNA"/>
</dbReference>
<dbReference type="Proteomes" id="UP000821865">
    <property type="component" value="Chromosome 4"/>
</dbReference>
<protein>
    <submittedName>
        <fullName evidence="1">Uncharacterized protein</fullName>
    </submittedName>
</protein>
<accession>A0ACB8CXM9</accession>
<organism evidence="1 2">
    <name type="scientific">Dermacentor silvarum</name>
    <name type="common">Tick</name>
    <dbReference type="NCBI Taxonomy" id="543639"/>
    <lineage>
        <taxon>Eukaryota</taxon>
        <taxon>Metazoa</taxon>
        <taxon>Ecdysozoa</taxon>
        <taxon>Arthropoda</taxon>
        <taxon>Chelicerata</taxon>
        <taxon>Arachnida</taxon>
        <taxon>Acari</taxon>
        <taxon>Parasitiformes</taxon>
        <taxon>Ixodida</taxon>
        <taxon>Ixodoidea</taxon>
        <taxon>Ixodidae</taxon>
        <taxon>Rhipicephalinae</taxon>
        <taxon>Dermacentor</taxon>
    </lineage>
</organism>
<gene>
    <name evidence="1" type="ORF">HPB49_014727</name>
</gene>
<keyword evidence="2" id="KW-1185">Reference proteome</keyword>
<proteinExistence type="predicted"/>
<comment type="caution">
    <text evidence="1">The sequence shown here is derived from an EMBL/GenBank/DDBJ whole genome shotgun (WGS) entry which is preliminary data.</text>
</comment>